<evidence type="ECO:0000313" key="11">
    <source>
        <dbReference type="Proteomes" id="UP001152622"/>
    </source>
</evidence>
<name>A0A9Q1FM80_SYNKA</name>
<feature type="compositionally biased region" description="Low complexity" evidence="8">
    <location>
        <begin position="299"/>
        <end position="318"/>
    </location>
</feature>
<evidence type="ECO:0000256" key="2">
    <source>
        <dbReference type="ARBA" id="ARBA00004123"/>
    </source>
</evidence>
<evidence type="ECO:0000256" key="3">
    <source>
        <dbReference type="ARBA" id="ARBA00006958"/>
    </source>
</evidence>
<dbReference type="PANTHER" id="PTHR22930:SF85">
    <property type="entry name" value="GH03217P-RELATED"/>
    <property type="match status" value="1"/>
</dbReference>
<comment type="similarity">
    <text evidence="3">Belongs to the HARBI1 family.</text>
</comment>
<dbReference type="Pfam" id="PF13359">
    <property type="entry name" value="DDE_Tnp_4"/>
    <property type="match status" value="1"/>
</dbReference>
<evidence type="ECO:0000256" key="8">
    <source>
        <dbReference type="SAM" id="MobiDB-lite"/>
    </source>
</evidence>
<sequence>MENGIPFCSGPSGRRSAARSDVRSCARAATSEKLYQELRRHLAHYTEPTVEVRILSTLWLLANKECFRGVADRFGVSKGSLHHYFIQVVDAMVALMPAYIYWPSPDQYPALAERFDRKAGFPGVVGCIDGTHIPIKGPSQHRDAYINRKGQGSFQLQAVCDNQLQFTHIFTGNAGSVHDARVYRNSDLKQMLDSNPLPERFYLLGDSAYPLHTNMIVPYTDTGHLTELQKRFNSVHSSTRVHIERAFGLLKCKWRRLHYLDMALLEKIPSVIASTCVLHNFVLINEGLDEDADPTAEENAVPTADDVAAADNTSGAQRRAAEQKREAIARNL</sequence>
<dbReference type="EMBL" id="JAINUF010000005">
    <property type="protein sequence ID" value="KAJ8361363.1"/>
    <property type="molecule type" value="Genomic_DNA"/>
</dbReference>
<dbReference type="PANTHER" id="PTHR22930">
    <property type="match status" value="1"/>
</dbReference>
<evidence type="ECO:0000256" key="1">
    <source>
        <dbReference type="ARBA" id="ARBA00001968"/>
    </source>
</evidence>
<organism evidence="10 11">
    <name type="scientific">Synaphobranchus kaupii</name>
    <name type="common">Kaup's arrowtooth eel</name>
    <dbReference type="NCBI Taxonomy" id="118154"/>
    <lineage>
        <taxon>Eukaryota</taxon>
        <taxon>Metazoa</taxon>
        <taxon>Chordata</taxon>
        <taxon>Craniata</taxon>
        <taxon>Vertebrata</taxon>
        <taxon>Euteleostomi</taxon>
        <taxon>Actinopterygii</taxon>
        <taxon>Neopterygii</taxon>
        <taxon>Teleostei</taxon>
        <taxon>Anguilliformes</taxon>
        <taxon>Synaphobranchidae</taxon>
        <taxon>Synaphobranchus</taxon>
    </lineage>
</organism>
<evidence type="ECO:0000256" key="5">
    <source>
        <dbReference type="ARBA" id="ARBA00022723"/>
    </source>
</evidence>
<dbReference type="InterPro" id="IPR045249">
    <property type="entry name" value="HARBI1-like"/>
</dbReference>
<evidence type="ECO:0000313" key="10">
    <source>
        <dbReference type="EMBL" id="KAJ8361363.1"/>
    </source>
</evidence>
<dbReference type="GO" id="GO:0004518">
    <property type="term" value="F:nuclease activity"/>
    <property type="evidence" value="ECO:0007669"/>
    <property type="project" value="UniProtKB-KW"/>
</dbReference>
<dbReference type="GO" id="GO:0046872">
    <property type="term" value="F:metal ion binding"/>
    <property type="evidence" value="ECO:0007669"/>
    <property type="project" value="UniProtKB-KW"/>
</dbReference>
<keyword evidence="5" id="KW-0479">Metal-binding</keyword>
<accession>A0A9Q1FM80</accession>
<dbReference type="OrthoDB" id="8962680at2759"/>
<comment type="subcellular location">
    <subcellularLocation>
        <location evidence="2">Nucleus</location>
    </subcellularLocation>
</comment>
<dbReference type="GO" id="GO:0016787">
    <property type="term" value="F:hydrolase activity"/>
    <property type="evidence" value="ECO:0007669"/>
    <property type="project" value="UniProtKB-KW"/>
</dbReference>
<dbReference type="GO" id="GO:0005634">
    <property type="term" value="C:nucleus"/>
    <property type="evidence" value="ECO:0007669"/>
    <property type="project" value="UniProtKB-SubCell"/>
</dbReference>
<comment type="caution">
    <text evidence="10">The sequence shown here is derived from an EMBL/GenBank/DDBJ whole genome shotgun (WGS) entry which is preliminary data.</text>
</comment>
<comment type="cofactor">
    <cofactor evidence="1">
        <name>a divalent metal cation</name>
        <dbReference type="ChEBI" id="CHEBI:60240"/>
    </cofactor>
</comment>
<evidence type="ECO:0000256" key="4">
    <source>
        <dbReference type="ARBA" id="ARBA00022722"/>
    </source>
</evidence>
<evidence type="ECO:0000259" key="9">
    <source>
        <dbReference type="Pfam" id="PF13359"/>
    </source>
</evidence>
<feature type="domain" description="DDE Tnp4" evidence="9">
    <location>
        <begin position="128"/>
        <end position="280"/>
    </location>
</feature>
<evidence type="ECO:0000256" key="6">
    <source>
        <dbReference type="ARBA" id="ARBA00022801"/>
    </source>
</evidence>
<protein>
    <recommendedName>
        <fullName evidence="9">DDE Tnp4 domain-containing protein</fullName>
    </recommendedName>
</protein>
<keyword evidence="11" id="KW-1185">Reference proteome</keyword>
<feature type="compositionally biased region" description="Basic and acidic residues" evidence="8">
    <location>
        <begin position="319"/>
        <end position="332"/>
    </location>
</feature>
<reference evidence="10" key="1">
    <citation type="journal article" date="2023" name="Science">
        <title>Genome structures resolve the early diversification of teleost fishes.</title>
        <authorList>
            <person name="Parey E."/>
            <person name="Louis A."/>
            <person name="Montfort J."/>
            <person name="Bouchez O."/>
            <person name="Roques C."/>
            <person name="Iampietro C."/>
            <person name="Lluch J."/>
            <person name="Castinel A."/>
            <person name="Donnadieu C."/>
            <person name="Desvignes T."/>
            <person name="Floi Bucao C."/>
            <person name="Jouanno E."/>
            <person name="Wen M."/>
            <person name="Mejri S."/>
            <person name="Dirks R."/>
            <person name="Jansen H."/>
            <person name="Henkel C."/>
            <person name="Chen W.J."/>
            <person name="Zahm M."/>
            <person name="Cabau C."/>
            <person name="Klopp C."/>
            <person name="Thompson A.W."/>
            <person name="Robinson-Rechavi M."/>
            <person name="Braasch I."/>
            <person name="Lecointre G."/>
            <person name="Bobe J."/>
            <person name="Postlethwait J.H."/>
            <person name="Berthelot C."/>
            <person name="Roest Crollius H."/>
            <person name="Guiguen Y."/>
        </authorList>
    </citation>
    <scope>NUCLEOTIDE SEQUENCE</scope>
    <source>
        <strain evidence="10">WJC10195</strain>
    </source>
</reference>
<keyword evidence="7" id="KW-0539">Nucleus</keyword>
<keyword evidence="4" id="KW-0540">Nuclease</keyword>
<dbReference type="InterPro" id="IPR027806">
    <property type="entry name" value="HARBI1_dom"/>
</dbReference>
<evidence type="ECO:0000256" key="7">
    <source>
        <dbReference type="ARBA" id="ARBA00023242"/>
    </source>
</evidence>
<dbReference type="Proteomes" id="UP001152622">
    <property type="component" value="Chromosome 5"/>
</dbReference>
<feature type="region of interest" description="Disordered" evidence="8">
    <location>
        <begin position="293"/>
        <end position="332"/>
    </location>
</feature>
<proteinExistence type="inferred from homology"/>
<dbReference type="AlphaFoldDB" id="A0A9Q1FM80"/>
<gene>
    <name evidence="10" type="ORF">SKAU_G00178880</name>
</gene>
<keyword evidence="6" id="KW-0378">Hydrolase</keyword>